<dbReference type="GO" id="GO:0005737">
    <property type="term" value="C:cytoplasm"/>
    <property type="evidence" value="ECO:0007669"/>
    <property type="project" value="UniProtKB-ARBA"/>
</dbReference>
<dbReference type="SUPFAM" id="SSF49785">
    <property type="entry name" value="Galactose-binding domain-like"/>
    <property type="match status" value="1"/>
</dbReference>
<dbReference type="InterPro" id="IPR037047">
    <property type="entry name" value="PITH_dom_sf"/>
</dbReference>
<organism evidence="4 5">
    <name type="scientific">Coemansia reversa (strain ATCC 12441 / NRRL 1564)</name>
    <dbReference type="NCBI Taxonomy" id="763665"/>
    <lineage>
        <taxon>Eukaryota</taxon>
        <taxon>Fungi</taxon>
        <taxon>Fungi incertae sedis</taxon>
        <taxon>Zoopagomycota</taxon>
        <taxon>Kickxellomycotina</taxon>
        <taxon>Kickxellomycetes</taxon>
        <taxon>Kickxellales</taxon>
        <taxon>Kickxellaceae</taxon>
        <taxon>Coemansia</taxon>
    </lineage>
</organism>
<evidence type="ECO:0000256" key="1">
    <source>
        <dbReference type="ARBA" id="ARBA00023157"/>
    </source>
</evidence>
<keyword evidence="5" id="KW-1185">Reference proteome</keyword>
<dbReference type="Gene3D" id="2.60.120.470">
    <property type="entry name" value="PITH domain"/>
    <property type="match status" value="1"/>
</dbReference>
<evidence type="ECO:0000313" key="4">
    <source>
        <dbReference type="EMBL" id="PIA13234.1"/>
    </source>
</evidence>
<proteinExistence type="predicted"/>
<evidence type="ECO:0000259" key="3">
    <source>
        <dbReference type="PROSITE" id="PS51532"/>
    </source>
</evidence>
<sequence length="285" mass="31764">MAVNVEKTEQFVDILRESTEKLVVVDFYSKTCPPCLVVDKLLNQFVSQYPNVGFYKVDVTRFSDVAMQCRVTATPTLQFFRKGRSISEVKGANRKAIIDAIEAGLSDSNSSEGKSAYGVVGHSDLTRLVLMKQSECLNQNDDHPMENIFVEGDKVLESDVDEQMLLRISFNQPIKLHSIMLKAPLDKAPKNIKLYANRTDVDFDDVDTAKPTQEIEMTNNIYKDGGGVVNLRYVLFQNINTITIFVADNLADEEVTAISQLAFIGTAVNSANMSDIRQGEEGHSH</sequence>
<evidence type="ECO:0000313" key="5">
    <source>
        <dbReference type="Proteomes" id="UP000242474"/>
    </source>
</evidence>
<gene>
    <name evidence="4" type="ORF">COEREDRAFT_49599</name>
</gene>
<feature type="domain" description="Thioredoxin" evidence="2">
    <location>
        <begin position="1"/>
        <end position="106"/>
    </location>
</feature>
<protein>
    <submittedName>
        <fullName evidence="4">DUF1000-domain-containing protein</fullName>
    </submittedName>
</protein>
<accession>A0A2G5B2K9</accession>
<dbReference type="PROSITE" id="PS51532">
    <property type="entry name" value="PITH"/>
    <property type="match status" value="1"/>
</dbReference>
<dbReference type="InterPro" id="IPR008979">
    <property type="entry name" value="Galactose-bd-like_sf"/>
</dbReference>
<dbReference type="EMBL" id="KZ303543">
    <property type="protein sequence ID" value="PIA13234.1"/>
    <property type="molecule type" value="Genomic_DNA"/>
</dbReference>
<dbReference type="InterPro" id="IPR017937">
    <property type="entry name" value="Thioredoxin_CS"/>
</dbReference>
<dbReference type="InterPro" id="IPR010400">
    <property type="entry name" value="PITH_dom"/>
</dbReference>
<dbReference type="Proteomes" id="UP000242474">
    <property type="component" value="Unassembled WGS sequence"/>
</dbReference>
<name>A0A2G5B2K9_COERN</name>
<dbReference type="CDD" id="cd02947">
    <property type="entry name" value="TRX_family"/>
    <property type="match status" value="1"/>
</dbReference>
<evidence type="ECO:0000259" key="2">
    <source>
        <dbReference type="PROSITE" id="PS51352"/>
    </source>
</evidence>
<dbReference type="Pfam" id="PF06201">
    <property type="entry name" value="PITH"/>
    <property type="match status" value="1"/>
</dbReference>
<dbReference type="SUPFAM" id="SSF52833">
    <property type="entry name" value="Thioredoxin-like"/>
    <property type="match status" value="1"/>
</dbReference>
<dbReference type="OrthoDB" id="10263751at2759"/>
<dbReference type="Gene3D" id="3.40.30.10">
    <property type="entry name" value="Glutaredoxin"/>
    <property type="match status" value="1"/>
</dbReference>
<dbReference type="InterPro" id="IPR036249">
    <property type="entry name" value="Thioredoxin-like_sf"/>
</dbReference>
<dbReference type="PROSITE" id="PS00194">
    <property type="entry name" value="THIOREDOXIN_1"/>
    <property type="match status" value="1"/>
</dbReference>
<dbReference type="PROSITE" id="PS51352">
    <property type="entry name" value="THIOREDOXIN_2"/>
    <property type="match status" value="1"/>
</dbReference>
<dbReference type="PANTHER" id="PTHR46115">
    <property type="entry name" value="THIOREDOXIN-LIKE PROTEIN 1"/>
    <property type="match status" value="1"/>
</dbReference>
<keyword evidence="1" id="KW-1015">Disulfide bond</keyword>
<dbReference type="InterPro" id="IPR013766">
    <property type="entry name" value="Thioredoxin_domain"/>
</dbReference>
<dbReference type="STRING" id="763665.A0A2G5B2K9"/>
<dbReference type="AlphaFoldDB" id="A0A2G5B2K9"/>
<reference evidence="4 5" key="1">
    <citation type="journal article" date="2015" name="Genome Biol. Evol.">
        <title>Phylogenomic analyses indicate that early fungi evolved digesting cell walls of algal ancestors of land plants.</title>
        <authorList>
            <person name="Chang Y."/>
            <person name="Wang S."/>
            <person name="Sekimoto S."/>
            <person name="Aerts A.L."/>
            <person name="Choi C."/>
            <person name="Clum A."/>
            <person name="LaButti K.M."/>
            <person name="Lindquist E.A."/>
            <person name="Yee Ngan C."/>
            <person name="Ohm R.A."/>
            <person name="Salamov A.A."/>
            <person name="Grigoriev I.V."/>
            <person name="Spatafora J.W."/>
            <person name="Berbee M.L."/>
        </authorList>
    </citation>
    <scope>NUCLEOTIDE SEQUENCE [LARGE SCALE GENOMIC DNA]</scope>
    <source>
        <strain evidence="4 5">NRRL 1564</strain>
    </source>
</reference>
<feature type="domain" description="PITH" evidence="3">
    <location>
        <begin position="114"/>
        <end position="283"/>
    </location>
</feature>
<dbReference type="Pfam" id="PF00085">
    <property type="entry name" value="Thioredoxin"/>
    <property type="match status" value="1"/>
</dbReference>